<dbReference type="Proteomes" id="UP000325161">
    <property type="component" value="Chromosome"/>
</dbReference>
<feature type="domain" description="HTH cro/C1-type" evidence="4">
    <location>
        <begin position="8"/>
        <end position="61"/>
    </location>
</feature>
<dbReference type="InterPro" id="IPR001387">
    <property type="entry name" value="Cro/C1-type_HTH"/>
</dbReference>
<dbReference type="KEGG" id="pacr:FXN63_19830"/>
<keyword evidence="1" id="KW-0805">Transcription regulation</keyword>
<evidence type="ECO:0000256" key="2">
    <source>
        <dbReference type="ARBA" id="ARBA00023125"/>
    </source>
</evidence>
<accession>A0A5C0B491</accession>
<proteinExistence type="predicted"/>
<reference evidence="5 6" key="1">
    <citation type="submission" date="2019-08" db="EMBL/GenBank/DDBJ databases">
        <title>Amphibian skin-associated Pigmentiphaga: genome sequence and occurrence across geography and hosts.</title>
        <authorList>
            <person name="Bletz M.C."/>
            <person name="Bunk B."/>
            <person name="Sproeer C."/>
            <person name="Biwer P."/>
            <person name="Reiter S."/>
            <person name="Rabemananjara F.C.E."/>
            <person name="Schulz S."/>
            <person name="Overmann J."/>
            <person name="Vences M."/>
        </authorList>
    </citation>
    <scope>NUCLEOTIDE SEQUENCE [LARGE SCALE GENOMIC DNA]</scope>
    <source>
        <strain evidence="5 6">Mada1488</strain>
    </source>
</reference>
<dbReference type="PANTHER" id="PTHR40661">
    <property type="match status" value="1"/>
</dbReference>
<protein>
    <submittedName>
        <fullName evidence="5">Helix-turn-helix transcriptional regulator</fullName>
    </submittedName>
</protein>
<evidence type="ECO:0000259" key="4">
    <source>
        <dbReference type="PROSITE" id="PS50943"/>
    </source>
</evidence>
<evidence type="ECO:0000313" key="5">
    <source>
        <dbReference type="EMBL" id="QEI09452.1"/>
    </source>
</evidence>
<dbReference type="Gene3D" id="1.10.260.40">
    <property type="entry name" value="lambda repressor-like DNA-binding domains"/>
    <property type="match status" value="1"/>
</dbReference>
<evidence type="ECO:0000256" key="3">
    <source>
        <dbReference type="ARBA" id="ARBA00023163"/>
    </source>
</evidence>
<dbReference type="GO" id="GO:0003677">
    <property type="term" value="F:DNA binding"/>
    <property type="evidence" value="ECO:0007669"/>
    <property type="project" value="UniProtKB-KW"/>
</dbReference>
<dbReference type="PANTHER" id="PTHR40661:SF3">
    <property type="entry name" value="FELS-1 PROPHAGE TRANSCRIPTIONAL REGULATOR"/>
    <property type="match status" value="1"/>
</dbReference>
<keyword evidence="2" id="KW-0238">DNA-binding</keyword>
<dbReference type="Pfam" id="PF01381">
    <property type="entry name" value="HTH_3"/>
    <property type="match status" value="1"/>
</dbReference>
<dbReference type="SUPFAM" id="SSF47413">
    <property type="entry name" value="lambda repressor-like DNA-binding domains"/>
    <property type="match status" value="1"/>
</dbReference>
<dbReference type="InterPro" id="IPR036286">
    <property type="entry name" value="LexA/Signal_pep-like_sf"/>
</dbReference>
<name>A0A5C0B491_9BURK</name>
<dbReference type="Gene3D" id="2.10.109.10">
    <property type="entry name" value="Umud Fragment, subunit A"/>
    <property type="match status" value="1"/>
</dbReference>
<keyword evidence="6" id="KW-1185">Reference proteome</keyword>
<evidence type="ECO:0000313" key="6">
    <source>
        <dbReference type="Proteomes" id="UP000325161"/>
    </source>
</evidence>
<dbReference type="CDD" id="cd00093">
    <property type="entry name" value="HTH_XRE"/>
    <property type="match status" value="1"/>
</dbReference>
<dbReference type="Pfam" id="PF00717">
    <property type="entry name" value="Peptidase_S24"/>
    <property type="match status" value="1"/>
</dbReference>
<evidence type="ECO:0000256" key="1">
    <source>
        <dbReference type="ARBA" id="ARBA00023015"/>
    </source>
</evidence>
<sequence length="237" mass="26096">MSTLSERMKEARVQAGLSQAELAKQLGAGQSTIASIENGRNQSSGRLVEIAQLLQVNPTWLASGQGPRKAQAAIDSVDASDQIVVWEKLSDLPPDENRTWIDRYDLLCSAGTGIIQWEIRQKQALPFTIDFFKAIGSKPEHCRLASARGNSMEPFLFDRDMIMIDISKTTVRDGNVYAVCFEDETLVKQLFKQAGGALMLHSYNAKYPDRIVPASEETSFQVIGQVIYRSGSGLPGV</sequence>
<gene>
    <name evidence="5" type="ORF">FXN63_19830</name>
</gene>
<dbReference type="SMART" id="SM00530">
    <property type="entry name" value="HTH_XRE"/>
    <property type="match status" value="1"/>
</dbReference>
<dbReference type="InterPro" id="IPR039418">
    <property type="entry name" value="LexA-like"/>
</dbReference>
<dbReference type="CDD" id="cd06529">
    <property type="entry name" value="S24_LexA-like"/>
    <property type="match status" value="1"/>
</dbReference>
<dbReference type="InterPro" id="IPR015927">
    <property type="entry name" value="Peptidase_S24_S26A/B/C"/>
</dbReference>
<dbReference type="InterPro" id="IPR010982">
    <property type="entry name" value="Lambda_DNA-bd_dom_sf"/>
</dbReference>
<dbReference type="AlphaFoldDB" id="A0A5C0B491"/>
<dbReference type="PROSITE" id="PS50943">
    <property type="entry name" value="HTH_CROC1"/>
    <property type="match status" value="1"/>
</dbReference>
<dbReference type="EMBL" id="CP043046">
    <property type="protein sequence ID" value="QEI09452.1"/>
    <property type="molecule type" value="Genomic_DNA"/>
</dbReference>
<organism evidence="5 6">
    <name type="scientific">Pigmentiphaga aceris</name>
    <dbReference type="NCBI Taxonomy" id="1940612"/>
    <lineage>
        <taxon>Bacteria</taxon>
        <taxon>Pseudomonadati</taxon>
        <taxon>Pseudomonadota</taxon>
        <taxon>Betaproteobacteria</taxon>
        <taxon>Burkholderiales</taxon>
        <taxon>Alcaligenaceae</taxon>
        <taxon>Pigmentiphaga</taxon>
    </lineage>
</organism>
<keyword evidence="3" id="KW-0804">Transcription</keyword>
<dbReference type="SUPFAM" id="SSF51306">
    <property type="entry name" value="LexA/Signal peptidase"/>
    <property type="match status" value="1"/>
</dbReference>
<dbReference type="OrthoDB" id="9788236at2"/>